<comment type="caution">
    <text evidence="1">The sequence shown here is derived from an EMBL/GenBank/DDBJ whole genome shotgun (WGS) entry which is preliminary data.</text>
</comment>
<dbReference type="RefSeq" id="WP_198460530.1">
    <property type="nucleotide sequence ID" value="NZ_JABBCQ020000010.1"/>
</dbReference>
<dbReference type="AlphaFoldDB" id="A0A843BEL5"/>
<reference evidence="1" key="1">
    <citation type="submission" date="2020-12" db="EMBL/GenBank/DDBJ databases">
        <title>Comamonas sp. nov., isolated from stream water.</title>
        <authorList>
            <person name="Park K.-H."/>
        </authorList>
    </citation>
    <scope>NUCLEOTIDE SEQUENCE</scope>
    <source>
        <strain evidence="1">EJ-4</strain>
    </source>
</reference>
<proteinExistence type="predicted"/>
<name>A0A843BEL5_9BURK</name>
<protein>
    <submittedName>
        <fullName evidence="1">Uncharacterized protein</fullName>
    </submittedName>
</protein>
<dbReference type="EMBL" id="JABBCQ020000010">
    <property type="protein sequence ID" value="MBI1625368.1"/>
    <property type="molecule type" value="Genomic_DNA"/>
</dbReference>
<evidence type="ECO:0000313" key="1">
    <source>
        <dbReference type="EMBL" id="MBI1625368.1"/>
    </source>
</evidence>
<dbReference type="Proteomes" id="UP000530032">
    <property type="component" value="Unassembled WGS sequence"/>
</dbReference>
<keyword evidence="2" id="KW-1185">Reference proteome</keyword>
<accession>A0A843BEL5</accession>
<gene>
    <name evidence="1" type="ORF">HF327_012765</name>
</gene>
<sequence>MSAEELQNWKGRLTSYLAAEKRILDSQEYQIGQGSAARRNRRAELEQVQNGIRECQQKIGQLQAASSPRGRRIIRLRPF</sequence>
<organism evidence="1 2">
    <name type="scientific">Comamonas suwonensis</name>
    <dbReference type="NCBI Taxonomy" id="2606214"/>
    <lineage>
        <taxon>Bacteria</taxon>
        <taxon>Pseudomonadati</taxon>
        <taxon>Pseudomonadota</taxon>
        <taxon>Betaproteobacteria</taxon>
        <taxon>Burkholderiales</taxon>
        <taxon>Comamonadaceae</taxon>
        <taxon>Comamonas</taxon>
    </lineage>
</organism>
<evidence type="ECO:0000313" key="2">
    <source>
        <dbReference type="Proteomes" id="UP000530032"/>
    </source>
</evidence>